<feature type="domain" description="CBS" evidence="8">
    <location>
        <begin position="210"/>
        <end position="268"/>
    </location>
</feature>
<evidence type="ECO:0000256" key="2">
    <source>
        <dbReference type="ARBA" id="ARBA00022737"/>
    </source>
</evidence>
<gene>
    <name evidence="10" type="ordered locus">Cag_0467</name>
</gene>
<dbReference type="AlphaFoldDB" id="Q3ATD5"/>
<dbReference type="eggNOG" id="COG0517">
    <property type="taxonomic scope" value="Bacteria"/>
</dbReference>
<dbReference type="GO" id="GO:1901135">
    <property type="term" value="P:carbohydrate derivative metabolic process"/>
    <property type="evidence" value="ECO:0007669"/>
    <property type="project" value="InterPro"/>
</dbReference>
<proteinExistence type="inferred from homology"/>
<dbReference type="PROSITE" id="PS51371">
    <property type="entry name" value="CBS"/>
    <property type="match status" value="2"/>
</dbReference>
<dbReference type="PIRSF" id="PIRSF004692">
    <property type="entry name" value="KdsD_KpsF"/>
    <property type="match status" value="1"/>
</dbReference>
<keyword evidence="3 7" id="KW-0129">CBS domain</keyword>
<evidence type="ECO:0000256" key="3">
    <source>
        <dbReference type="ARBA" id="ARBA00023122"/>
    </source>
</evidence>
<dbReference type="Gene3D" id="3.10.580.10">
    <property type="entry name" value="CBS-domain"/>
    <property type="match status" value="1"/>
</dbReference>
<dbReference type="PROSITE" id="PS51464">
    <property type="entry name" value="SIS"/>
    <property type="match status" value="1"/>
</dbReference>
<dbReference type="PANTHER" id="PTHR42745:SF1">
    <property type="entry name" value="ARABINOSE 5-PHOSPHATE ISOMERASE KDSD"/>
    <property type="match status" value="1"/>
</dbReference>
<dbReference type="GO" id="GO:0046872">
    <property type="term" value="F:metal ion binding"/>
    <property type="evidence" value="ECO:0007669"/>
    <property type="project" value="UniProtKB-KW"/>
</dbReference>
<dbReference type="Gene3D" id="3.40.50.10490">
    <property type="entry name" value="Glucose-6-phosphate isomerase like protein, domain 1"/>
    <property type="match status" value="1"/>
</dbReference>
<evidence type="ECO:0000256" key="6">
    <source>
        <dbReference type="PIRSR" id="PIRSR004692-3"/>
    </source>
</evidence>
<dbReference type="HOGENOM" id="CLU_040681_13_1_10"/>
<name>Q3ATD5_CHLCH</name>
<dbReference type="KEGG" id="cch:Cag_0467"/>
<evidence type="ECO:0000256" key="1">
    <source>
        <dbReference type="ARBA" id="ARBA00008165"/>
    </source>
</evidence>
<dbReference type="STRING" id="340177.Cag_0467"/>
<dbReference type="SMART" id="SM00116">
    <property type="entry name" value="CBS"/>
    <property type="match status" value="2"/>
</dbReference>
<dbReference type="Pfam" id="PF00571">
    <property type="entry name" value="CBS"/>
    <property type="match status" value="2"/>
</dbReference>
<accession>Q3ATD5</accession>
<dbReference type="CDD" id="cd05014">
    <property type="entry name" value="SIS_Kpsf"/>
    <property type="match status" value="1"/>
</dbReference>
<evidence type="ECO:0000256" key="7">
    <source>
        <dbReference type="PROSITE-ProRule" id="PRU00703"/>
    </source>
</evidence>
<keyword evidence="10" id="KW-0413">Isomerase</keyword>
<feature type="site" description="Catalytically relevant" evidence="6">
    <location>
        <position position="111"/>
    </location>
</feature>
<feature type="domain" description="SIS" evidence="9">
    <location>
        <begin position="41"/>
        <end position="184"/>
    </location>
</feature>
<keyword evidence="5" id="KW-0862">Zinc</keyword>
<dbReference type="NCBIfam" id="TIGR00393">
    <property type="entry name" value="kpsF"/>
    <property type="match status" value="1"/>
</dbReference>
<dbReference type="InterPro" id="IPR046348">
    <property type="entry name" value="SIS_dom_sf"/>
</dbReference>
<dbReference type="GO" id="GO:0097367">
    <property type="term" value="F:carbohydrate derivative binding"/>
    <property type="evidence" value="ECO:0007669"/>
    <property type="project" value="InterPro"/>
</dbReference>
<feature type="site" description="Catalytically relevant" evidence="6">
    <location>
        <position position="193"/>
    </location>
</feature>
<dbReference type="Pfam" id="PF01380">
    <property type="entry name" value="SIS"/>
    <property type="match status" value="1"/>
</dbReference>
<dbReference type="SUPFAM" id="SSF53697">
    <property type="entry name" value="SIS domain"/>
    <property type="match status" value="1"/>
</dbReference>
<reference evidence="10" key="1">
    <citation type="submission" date="2005-08" db="EMBL/GenBank/DDBJ databases">
        <title>Complete sequence of Chlorobium chlorochromatii CaD3.</title>
        <authorList>
            <person name="Copeland A."/>
            <person name="Lucas S."/>
            <person name="Lapidus A."/>
            <person name="Barry K."/>
            <person name="Detter J.C."/>
            <person name="Glavina T."/>
            <person name="Hammon N."/>
            <person name="Israni S."/>
            <person name="Pitluck S."/>
            <person name="Bryant D."/>
            <person name="Schmutz J."/>
            <person name="Larimer F."/>
            <person name="Land M."/>
            <person name="Kyrpides N."/>
            <person name="Ivanova N."/>
            <person name="Richardson P."/>
        </authorList>
    </citation>
    <scope>NUCLEOTIDE SEQUENCE [LARGE SCALE GENOMIC DNA]</scope>
    <source>
        <strain evidence="10">CaD3</strain>
    </source>
</reference>
<evidence type="ECO:0000256" key="5">
    <source>
        <dbReference type="PIRSR" id="PIRSR004692-2"/>
    </source>
</evidence>
<comment type="similarity">
    <text evidence="1 4">Belongs to the SIS family. GutQ/KpsF subfamily.</text>
</comment>
<dbReference type="eggNOG" id="COG0794">
    <property type="taxonomic scope" value="Bacteria"/>
</dbReference>
<dbReference type="CDD" id="cd04604">
    <property type="entry name" value="CBS_pair_SIS_assoc"/>
    <property type="match status" value="1"/>
</dbReference>
<protein>
    <submittedName>
        <fullName evidence="10">KpsF/GutQ</fullName>
        <ecNumber evidence="10">5.3.1.13</ecNumber>
    </submittedName>
</protein>
<dbReference type="InterPro" id="IPR046342">
    <property type="entry name" value="CBS_dom_sf"/>
</dbReference>
<dbReference type="InterPro" id="IPR001347">
    <property type="entry name" value="SIS_dom"/>
</dbReference>
<dbReference type="EMBL" id="CP000108">
    <property type="protein sequence ID" value="ABB27740.1"/>
    <property type="molecule type" value="Genomic_DNA"/>
</dbReference>
<sequence length="328" mass="35122">MNTTPQTETATLTGIGRQILEQEAQAIAHIAEHLDHHFAEAIQVMVACKGKVIVSGMGKSGIIAQKIAATMASTGTTALFLHPADAAHGDLGVVAAEDVVLCLSKSGSTEELNFIIPPLRQLGAKIIVMTGNPRSFLAQNADITLNTGVAKEACPYDLAPTTSTTAMLAMGDALAITLMQQKKFTQHDFALTHPKGSLGRRLTVKVSDIMATENAVPMVRTNAAVTELILEMTSKRYGVSAVVNENGELAGIFTDGDLRRLVQSGRKFLALQAGEVMTARPKTVPPDMLARECLDILEEYRITQLLVCDNHQRPIGVVHIHDLLTLGL</sequence>
<dbReference type="EC" id="5.3.1.13" evidence="10"/>
<dbReference type="GO" id="GO:0019146">
    <property type="term" value="F:arabinose-5-phosphate isomerase activity"/>
    <property type="evidence" value="ECO:0007669"/>
    <property type="project" value="UniProtKB-EC"/>
</dbReference>
<dbReference type="InterPro" id="IPR035474">
    <property type="entry name" value="SIS_Kpsf"/>
</dbReference>
<dbReference type="InterPro" id="IPR000644">
    <property type="entry name" value="CBS_dom"/>
</dbReference>
<feature type="binding site" evidence="5">
    <location>
        <position position="82"/>
    </location>
    <ligand>
        <name>Zn(2+)</name>
        <dbReference type="ChEBI" id="CHEBI:29105"/>
    </ligand>
</feature>
<organism evidence="10">
    <name type="scientific">Chlorobium chlorochromatii (strain CaD3)</name>
    <dbReference type="NCBI Taxonomy" id="340177"/>
    <lineage>
        <taxon>Bacteria</taxon>
        <taxon>Pseudomonadati</taxon>
        <taxon>Chlorobiota</taxon>
        <taxon>Chlorobiia</taxon>
        <taxon>Chlorobiales</taxon>
        <taxon>Chlorobiaceae</taxon>
        <taxon>Chlorobium/Pelodictyon group</taxon>
        <taxon>Chlorobium</taxon>
    </lineage>
</organism>
<evidence type="ECO:0000259" key="9">
    <source>
        <dbReference type="PROSITE" id="PS51464"/>
    </source>
</evidence>
<feature type="site" description="Catalytically relevant" evidence="6">
    <location>
        <position position="59"/>
    </location>
</feature>
<feature type="domain" description="CBS" evidence="8">
    <location>
        <begin position="277"/>
        <end position="328"/>
    </location>
</feature>
<dbReference type="PANTHER" id="PTHR42745">
    <property type="match status" value="1"/>
</dbReference>
<evidence type="ECO:0000256" key="4">
    <source>
        <dbReference type="PIRNR" id="PIRNR004692"/>
    </source>
</evidence>
<feature type="site" description="Catalytically relevant" evidence="6">
    <location>
        <position position="152"/>
    </location>
</feature>
<dbReference type="FunFam" id="3.40.50.10490:FF:000011">
    <property type="entry name" value="Arabinose 5-phosphate isomerase"/>
    <property type="match status" value="1"/>
</dbReference>
<dbReference type="InterPro" id="IPR050986">
    <property type="entry name" value="GutQ/KpsF_isomerases"/>
</dbReference>
<evidence type="ECO:0000259" key="8">
    <source>
        <dbReference type="PROSITE" id="PS51371"/>
    </source>
</evidence>
<keyword evidence="2" id="KW-0677">Repeat</keyword>
<keyword evidence="5" id="KW-0479">Metal-binding</keyword>
<evidence type="ECO:0000313" key="10">
    <source>
        <dbReference type="EMBL" id="ABB27740.1"/>
    </source>
</evidence>
<dbReference type="GO" id="GO:0005975">
    <property type="term" value="P:carbohydrate metabolic process"/>
    <property type="evidence" value="ECO:0007669"/>
    <property type="project" value="InterPro"/>
</dbReference>
<dbReference type="InterPro" id="IPR004800">
    <property type="entry name" value="KdsD/KpsF-type"/>
</dbReference>
<dbReference type="OrthoDB" id="9762536at2"/>